<dbReference type="AlphaFoldDB" id="A0A5J5DP52"/>
<evidence type="ECO:0000256" key="6">
    <source>
        <dbReference type="ARBA" id="ARBA00023136"/>
    </source>
</evidence>
<dbReference type="Gene3D" id="2.60.40.10">
    <property type="entry name" value="Immunoglobulins"/>
    <property type="match status" value="1"/>
</dbReference>
<dbReference type="InterPro" id="IPR041033">
    <property type="entry name" value="SpaA_PFL_dom_1"/>
</dbReference>
<dbReference type="SUPFAM" id="SSF49452">
    <property type="entry name" value="Starch-binding domain-like"/>
    <property type="match status" value="2"/>
</dbReference>
<accession>A0A5J5DP52</accession>
<dbReference type="InterPro" id="IPR013784">
    <property type="entry name" value="Carb-bd-like_fold"/>
</dbReference>
<evidence type="ECO:0000256" key="4">
    <source>
        <dbReference type="ARBA" id="ARBA00022824"/>
    </source>
</evidence>
<dbReference type="Pfam" id="PF22904">
    <property type="entry name" value="NOMO1-like_2nd"/>
    <property type="match status" value="1"/>
</dbReference>
<gene>
    <name evidence="16" type="ORF">FQN60_012352</name>
</gene>
<evidence type="ECO:0000259" key="13">
    <source>
        <dbReference type="Pfam" id="PF23141"/>
    </source>
</evidence>
<keyword evidence="17" id="KW-1185">Reference proteome</keyword>
<dbReference type="Pfam" id="PF22902">
    <property type="entry name" value="NOMO1-like_9th"/>
    <property type="match status" value="1"/>
</dbReference>
<dbReference type="InterPro" id="IPR051417">
    <property type="entry name" value="SDr/BOS_complex"/>
</dbReference>
<evidence type="ECO:0000259" key="15">
    <source>
        <dbReference type="Pfam" id="PF23194"/>
    </source>
</evidence>
<feature type="region of interest" description="Disordered" evidence="9">
    <location>
        <begin position="459"/>
        <end position="484"/>
    </location>
</feature>
<feature type="domain" description="SpaA-like prealbumin fold" evidence="10">
    <location>
        <begin position="624"/>
        <end position="704"/>
    </location>
</feature>
<evidence type="ECO:0000259" key="14">
    <source>
        <dbReference type="Pfam" id="PF23192"/>
    </source>
</evidence>
<reference evidence="16 17" key="1">
    <citation type="submission" date="2019-08" db="EMBL/GenBank/DDBJ databases">
        <title>A chromosome-level genome assembly, high-density linkage maps, and genome scans reveal the genomic architecture of hybrid incompatibilities underlying speciation via character displacement in darters (Percidae: Etheostominae).</title>
        <authorList>
            <person name="Moran R.L."/>
            <person name="Catchen J.M."/>
            <person name="Fuller R.C."/>
        </authorList>
    </citation>
    <scope>NUCLEOTIDE SEQUENCE [LARGE SCALE GENOMIC DNA]</scope>
    <source>
        <strain evidence="16">EspeVRDwgs_2016</strain>
        <tissue evidence="16">Muscle</tissue>
    </source>
</reference>
<dbReference type="GO" id="GO:0043022">
    <property type="term" value="F:ribosome binding"/>
    <property type="evidence" value="ECO:0007669"/>
    <property type="project" value="UniProtKB-ARBA"/>
</dbReference>
<evidence type="ECO:0000256" key="8">
    <source>
        <dbReference type="ARBA" id="ARBA00056484"/>
    </source>
</evidence>
<dbReference type="FunFam" id="2.60.40.1120:FF:000001">
    <property type="entry name" value="Nodal modulator 1"/>
    <property type="match status" value="1"/>
</dbReference>
<dbReference type="GO" id="GO:0005789">
    <property type="term" value="C:endoplasmic reticulum membrane"/>
    <property type="evidence" value="ECO:0007669"/>
    <property type="project" value="UniProtKB-SubCell"/>
</dbReference>
<dbReference type="InterPro" id="IPR056319">
    <property type="entry name" value="NOMO_7th"/>
</dbReference>
<dbReference type="Pfam" id="PF23192">
    <property type="entry name" value="NOMO_12th"/>
    <property type="match status" value="1"/>
</dbReference>
<name>A0A5J5DP52_9PERO</name>
<dbReference type="InterPro" id="IPR055073">
    <property type="entry name" value="NOMO1-like_9th"/>
</dbReference>
<feature type="region of interest" description="Disordered" evidence="9">
    <location>
        <begin position="889"/>
        <end position="909"/>
    </location>
</feature>
<comment type="caution">
    <text evidence="16">The sequence shown here is derived from an EMBL/GenBank/DDBJ whole genome shotgun (WGS) entry which is preliminary data.</text>
</comment>
<feature type="domain" description="NOMO second beta-sandwich" evidence="12">
    <location>
        <begin position="278"/>
        <end position="352"/>
    </location>
</feature>
<evidence type="ECO:0000259" key="10">
    <source>
        <dbReference type="Pfam" id="PF17802"/>
    </source>
</evidence>
<keyword evidence="3" id="KW-0732">Signal</keyword>
<evidence type="ECO:0000259" key="11">
    <source>
        <dbReference type="Pfam" id="PF22902"/>
    </source>
</evidence>
<evidence type="ECO:0000313" key="17">
    <source>
        <dbReference type="Proteomes" id="UP000327493"/>
    </source>
</evidence>
<keyword evidence="5" id="KW-1133">Transmembrane helix</keyword>
<dbReference type="InterPro" id="IPR055074">
    <property type="entry name" value="NOMO1-3_2nd"/>
</dbReference>
<evidence type="ECO:0000256" key="3">
    <source>
        <dbReference type="ARBA" id="ARBA00022729"/>
    </source>
</evidence>
<evidence type="ECO:0008006" key="18">
    <source>
        <dbReference type="Google" id="ProtNLM"/>
    </source>
</evidence>
<feature type="non-terminal residue" evidence="16">
    <location>
        <position position="1"/>
    </location>
</feature>
<sequence length="909" mass="99241">STTSVLVSNANAPAADHLVVGGYDVSGEVRSDGEPMKEDVGGCNTSPVDGADSGDSSLVYLCSSLSREDGTFVFPSLASGDYTVVPFYRGERITFDPIFRVMGFSVTGRVLNSVGGEGVSDATVSLNNQIKVLSKEDGSFRLENMTTGTYTIRVSKELMFFEPITVKIAPNTPQLPDIITTGFSVCGQISISHLPEGMKQQGRYKVSLTPPGEDSRTIDSDPQGAFCFQAKPGEYSVHVSLPEAEVKAGLALQPQSLEVSLVDQPLTDLLFTQFMASVSGKVYCLASCDDLSVTLQPVSRQGERKTVSLPGNSDILSFSFDDVLPGKYKVSITHEEWCWKHKSIEVEVLDSDVVGVEFRQIGYILRCSLSHAITLEFFQDGSKPENVGVYNLSKGVNRFCLSKPGVYKVTPRSCHQFEQDFYTYDTSSIESEPALVLGPLRSLEEQRQEQQLQEIQLRRQERERRAAEEDGGARGDSPPIQEKADELTGPFHYEFSYWARAGEKITVTPSSKELLFYPPEVEATITGVQTRYLKSDDTLSTDSCPGRLVDIAGRAGLFLEGKVTPELQGVEISITERGTAAPLITVATNEMGAYSDRQYNISASKEGFVLSPVEGTLGDFKAFALAGVTFKIKSEDGVPLSGVLLSLSGGQFRSNLVTQDTGLLTFNNLSPGQYYFKPMMKEFRFEPASQMITVEEGQSLSIDITGIKTAYSCYGAVQSLSGDAERDVAVEAVGQGECSLYNEDTVGSDDIEGVNIIAFRQINQFDLSGNVHTSPEHLATLSVKLYKSDNLDNPINTVSLGQSLFFNFPPLDRDGEVTFTSNGYHKHVTLTFNPTRKVPDQDVAQGSYIALPLTLLLLLAAYNHEKVIPLLLQVVNRIQGVRSMAQASGDNAALDEAKRQAKRQKARRT</sequence>
<evidence type="ECO:0000313" key="16">
    <source>
        <dbReference type="EMBL" id="KAA8595217.1"/>
    </source>
</evidence>
<protein>
    <recommendedName>
        <fullName evidence="18">Prealbumin-like fold domain-containing protein</fullName>
    </recommendedName>
</protein>
<feature type="compositionally biased region" description="Basic residues" evidence="9">
    <location>
        <begin position="900"/>
        <end position="909"/>
    </location>
</feature>
<evidence type="ECO:0000256" key="7">
    <source>
        <dbReference type="ARBA" id="ARBA00023180"/>
    </source>
</evidence>
<feature type="domain" description="NOMO C-terminal transthyretin-like" evidence="14">
    <location>
        <begin position="762"/>
        <end position="815"/>
    </location>
</feature>
<dbReference type="GO" id="GO:0160063">
    <property type="term" value="P:multi-pass transmembrane protein insertion into ER membrane"/>
    <property type="evidence" value="ECO:0007669"/>
    <property type="project" value="UniProtKB-ARBA"/>
</dbReference>
<organism evidence="16 17">
    <name type="scientific">Etheostoma spectabile</name>
    <name type="common">orangethroat darter</name>
    <dbReference type="NCBI Taxonomy" id="54343"/>
    <lineage>
        <taxon>Eukaryota</taxon>
        <taxon>Metazoa</taxon>
        <taxon>Chordata</taxon>
        <taxon>Craniata</taxon>
        <taxon>Vertebrata</taxon>
        <taxon>Euteleostomi</taxon>
        <taxon>Actinopterygii</taxon>
        <taxon>Neopterygii</taxon>
        <taxon>Teleostei</taxon>
        <taxon>Neoteleostei</taxon>
        <taxon>Acanthomorphata</taxon>
        <taxon>Eupercaria</taxon>
        <taxon>Perciformes</taxon>
        <taxon>Percoidei</taxon>
        <taxon>Percidae</taxon>
        <taxon>Etheostomatinae</taxon>
        <taxon>Etheostoma</taxon>
    </lineage>
</organism>
<dbReference type="Gene3D" id="2.60.40.1120">
    <property type="entry name" value="Carboxypeptidase-like, regulatory domain"/>
    <property type="match status" value="1"/>
</dbReference>
<comment type="function">
    <text evidence="8">Component of the multi-pass translocon (MPT) complex that mediates insertion of multi-pass membrane proteins into the lipid bilayer of membranes. The MPT complex takes over after the SEC61 complex: following membrane insertion of the first few transmembrane segments of proteins by the SEC61 complex, the MPT complex occludes the lateral gate of the SEC61 complex to promote insertion of subsequent transmembrane regions.</text>
</comment>
<dbReference type="Pfam" id="PF23194">
    <property type="entry name" value="NOMO_5th"/>
    <property type="match status" value="1"/>
</dbReference>
<dbReference type="GO" id="GO:0030246">
    <property type="term" value="F:carbohydrate binding"/>
    <property type="evidence" value="ECO:0007669"/>
    <property type="project" value="InterPro"/>
</dbReference>
<evidence type="ECO:0000256" key="5">
    <source>
        <dbReference type="ARBA" id="ARBA00022989"/>
    </source>
</evidence>
<proteinExistence type="predicted"/>
<keyword evidence="7" id="KW-0325">Glycoprotein</keyword>
<dbReference type="EMBL" id="VOFY01000002">
    <property type="protein sequence ID" value="KAA8595217.1"/>
    <property type="molecule type" value="Genomic_DNA"/>
</dbReference>
<dbReference type="InterPro" id="IPR056191">
    <property type="entry name" value="NOMO_12th"/>
</dbReference>
<comment type="subcellular location">
    <subcellularLocation>
        <location evidence="1">Endoplasmic reticulum membrane</location>
        <topology evidence="1">Single-pass type I membrane protein</topology>
    </subcellularLocation>
</comment>
<keyword evidence="6" id="KW-0472">Membrane</keyword>
<dbReference type="Pfam" id="PF17802">
    <property type="entry name" value="SpaA"/>
    <property type="match status" value="1"/>
</dbReference>
<dbReference type="PANTHER" id="PTHR23303:SF14">
    <property type="entry name" value="BOS COMPLEX SUBUNIT NOMO1-RELATED"/>
    <property type="match status" value="1"/>
</dbReference>
<feature type="domain" description="NOMO-like ninth beta-sandwich" evidence="11">
    <location>
        <begin position="555"/>
        <end position="623"/>
    </location>
</feature>
<feature type="compositionally biased region" description="Basic and acidic residues" evidence="9">
    <location>
        <begin position="459"/>
        <end position="473"/>
    </location>
</feature>
<dbReference type="PANTHER" id="PTHR23303">
    <property type="entry name" value="CARBOXYPEPTIDASE REGULATORY REGION-CONTAINING"/>
    <property type="match status" value="1"/>
</dbReference>
<dbReference type="GO" id="GO:0160064">
    <property type="term" value="C:multi-pass translocon complex"/>
    <property type="evidence" value="ECO:0007669"/>
    <property type="project" value="UniProtKB-ARBA"/>
</dbReference>
<dbReference type="Pfam" id="PF13620">
    <property type="entry name" value="CarboxypepD_reg"/>
    <property type="match status" value="1"/>
</dbReference>
<keyword evidence="4" id="KW-0256">Endoplasmic reticulum</keyword>
<evidence type="ECO:0000256" key="9">
    <source>
        <dbReference type="SAM" id="MobiDB-lite"/>
    </source>
</evidence>
<evidence type="ECO:0000256" key="2">
    <source>
        <dbReference type="ARBA" id="ARBA00022692"/>
    </source>
</evidence>
<feature type="domain" description="NOMO seventh transthyretin-like" evidence="13">
    <location>
        <begin position="365"/>
        <end position="429"/>
    </location>
</feature>
<evidence type="ECO:0000259" key="12">
    <source>
        <dbReference type="Pfam" id="PF22904"/>
    </source>
</evidence>
<dbReference type="Pfam" id="PF23141">
    <property type="entry name" value="Ig_NOMO"/>
    <property type="match status" value="1"/>
</dbReference>
<dbReference type="InterPro" id="IPR056190">
    <property type="entry name" value="NOMO_5th"/>
</dbReference>
<dbReference type="InterPro" id="IPR013783">
    <property type="entry name" value="Ig-like_fold"/>
</dbReference>
<evidence type="ECO:0000256" key="1">
    <source>
        <dbReference type="ARBA" id="ARBA00004115"/>
    </source>
</evidence>
<keyword evidence="2" id="KW-0812">Transmembrane</keyword>
<feature type="domain" description="NOMO fifth transthyretin-like" evidence="15">
    <location>
        <begin position="184"/>
        <end position="271"/>
    </location>
</feature>
<dbReference type="Proteomes" id="UP000327493">
    <property type="component" value="Chromosome 2"/>
</dbReference>